<dbReference type="Gene3D" id="1.25.40.10">
    <property type="entry name" value="Tetratricopeptide repeat domain"/>
    <property type="match status" value="1"/>
</dbReference>
<dbReference type="InterPro" id="IPR011990">
    <property type="entry name" value="TPR-like_helical_dom_sf"/>
</dbReference>
<dbReference type="EMBL" id="CP022188">
    <property type="protein sequence ID" value="AWI80374.1"/>
    <property type="molecule type" value="Genomic_DNA"/>
</dbReference>
<dbReference type="Proteomes" id="UP000244902">
    <property type="component" value="Chromosome"/>
</dbReference>
<proteinExistence type="predicted"/>
<name>A0A2U8H3T7_9RHOO</name>
<dbReference type="RefSeq" id="WP_108973913.1">
    <property type="nucleotide sequence ID" value="NZ_CP022188.1"/>
</dbReference>
<sequence length="510" mass="57730">MSESTAFIADFYYVSHIETATIPFSRLSGILLQMHQGKKLTSNSLGFLKQQNLPGLYRHACGETTYDAYVEGLDAAYLSKAQAAKAANHAKEIEKKAREAQYVPRRPNRGSPKVTKELDREAERALRRKREREETEAVLKAQRERQAVWKEQRARNCELAAAAYQARVAIQQGIEPTSLELAQYFHVSHIASAMSSPVSELLKALYMGRLLTADELACLKQTVPDDLYRLAYGQLTFDIYVKVAKVVEAEAIAIKARNDALEAARLARESDPAYIAMMKTRALFEKYKIGLRDPSLELRMTELLEQIDTGTRLSKEDLVWLSTTARKYFTPPIRQEYHRLEAVFHASQYRRTQDPWSAINACGHFRKCEQPKAALELIGSISPERLKHPKVRSALHTTHGGVLRDLGERIKAIEMGEKAHVLMPQDYRPCTLLGAVYMEQRKFNEGQDWYEKARKRGAPEHGIDSELRSIYGQLDSAGREAMRRVLLAEDPHRYPWLNGAASQAGKKAAG</sequence>
<dbReference type="OrthoDB" id="516502at2"/>
<feature type="region of interest" description="Disordered" evidence="1">
    <location>
        <begin position="105"/>
        <end position="132"/>
    </location>
</feature>
<evidence type="ECO:0000313" key="3">
    <source>
        <dbReference type="Proteomes" id="UP000244902"/>
    </source>
</evidence>
<evidence type="ECO:0000256" key="1">
    <source>
        <dbReference type="SAM" id="MobiDB-lite"/>
    </source>
</evidence>
<gene>
    <name evidence="2" type="ORF">CEW87_14005</name>
</gene>
<feature type="compositionally biased region" description="Basic and acidic residues" evidence="1">
    <location>
        <begin position="114"/>
        <end position="132"/>
    </location>
</feature>
<dbReference type="AlphaFoldDB" id="A0A2U8H3T7"/>
<accession>A0A2U8H3T7</accession>
<evidence type="ECO:0000313" key="2">
    <source>
        <dbReference type="EMBL" id="AWI80374.1"/>
    </source>
</evidence>
<protein>
    <submittedName>
        <fullName evidence="2">Uncharacterized protein</fullName>
    </submittedName>
</protein>
<dbReference type="SUPFAM" id="SSF48452">
    <property type="entry name" value="TPR-like"/>
    <property type="match status" value="1"/>
</dbReference>
<reference evidence="2 3" key="1">
    <citation type="submission" date="2017-06" db="EMBL/GenBank/DDBJ databases">
        <title>Azoarcus sp. TSNA42 complete genome sequence.</title>
        <authorList>
            <person name="Woo J.-H."/>
            <person name="Kim H.-S."/>
        </authorList>
    </citation>
    <scope>NUCLEOTIDE SEQUENCE [LARGE SCALE GENOMIC DNA]</scope>
    <source>
        <strain evidence="2 3">TSNA42</strain>
    </source>
</reference>
<organism evidence="2 3">
    <name type="scientific">Parazoarcus communis</name>
    <dbReference type="NCBI Taxonomy" id="41977"/>
    <lineage>
        <taxon>Bacteria</taxon>
        <taxon>Pseudomonadati</taxon>
        <taxon>Pseudomonadota</taxon>
        <taxon>Betaproteobacteria</taxon>
        <taxon>Rhodocyclales</taxon>
        <taxon>Zoogloeaceae</taxon>
        <taxon>Parazoarcus</taxon>
    </lineage>
</organism>